<proteinExistence type="predicted"/>
<evidence type="ECO:0000256" key="1">
    <source>
        <dbReference type="SAM" id="MobiDB-lite"/>
    </source>
</evidence>
<feature type="compositionally biased region" description="Polar residues" evidence="1">
    <location>
        <begin position="50"/>
        <end position="63"/>
    </location>
</feature>
<evidence type="ECO:0000313" key="2">
    <source>
        <dbReference type="EMBL" id="QHT19730.1"/>
    </source>
</evidence>
<reference evidence="2" key="1">
    <citation type="journal article" date="2020" name="Nature">
        <title>Giant virus diversity and host interactions through global metagenomics.</title>
        <authorList>
            <person name="Schulz F."/>
            <person name="Roux S."/>
            <person name="Paez-Espino D."/>
            <person name="Jungbluth S."/>
            <person name="Walsh D.A."/>
            <person name="Denef V.J."/>
            <person name="McMahon K.D."/>
            <person name="Konstantinidis K.T."/>
            <person name="Eloe-Fadrosh E.A."/>
            <person name="Kyrpides N.C."/>
            <person name="Woyke T."/>
        </authorList>
    </citation>
    <scope>NUCLEOTIDE SEQUENCE</scope>
    <source>
        <strain evidence="2">GVMAG-M-3300023174-5</strain>
    </source>
</reference>
<organism evidence="2">
    <name type="scientific">viral metagenome</name>
    <dbReference type="NCBI Taxonomy" id="1070528"/>
    <lineage>
        <taxon>unclassified sequences</taxon>
        <taxon>metagenomes</taxon>
        <taxon>organismal metagenomes</taxon>
    </lineage>
</organism>
<accession>A0A6C0DTM7</accession>
<feature type="region of interest" description="Disordered" evidence="1">
    <location>
        <begin position="50"/>
        <end position="70"/>
    </location>
</feature>
<sequence length="95" mass="10322">MRAVQILGDLATHFWGSGPRTPDLGLEPRTSRLEVLRSIQLSQPGIMVSFRSSDNSVSDTGTRTPARGVKTLDPNQLDYIGFGDPNGNRTHISSV</sequence>
<name>A0A6C0DTM7_9ZZZZ</name>
<dbReference type="EMBL" id="MN739668">
    <property type="protein sequence ID" value="QHT19730.1"/>
    <property type="molecule type" value="Genomic_DNA"/>
</dbReference>
<dbReference type="AlphaFoldDB" id="A0A6C0DTM7"/>
<protein>
    <submittedName>
        <fullName evidence="2">Uncharacterized protein</fullName>
    </submittedName>
</protein>